<organism evidence="4 5">
    <name type="scientific">Dethiosulfovibrio salsuginis</name>
    <dbReference type="NCBI Taxonomy" id="561720"/>
    <lineage>
        <taxon>Bacteria</taxon>
        <taxon>Thermotogati</taxon>
        <taxon>Synergistota</taxon>
        <taxon>Synergistia</taxon>
        <taxon>Synergistales</taxon>
        <taxon>Dethiosulfovibrionaceae</taxon>
        <taxon>Dethiosulfovibrio</taxon>
    </lineage>
</organism>
<reference evidence="5" key="1">
    <citation type="submission" date="2017-04" db="EMBL/GenBank/DDBJ databases">
        <authorList>
            <person name="Varghese N."/>
            <person name="Submissions S."/>
        </authorList>
    </citation>
    <scope>NUCLEOTIDE SEQUENCE [LARGE SCALE GENOMIC DNA]</scope>
    <source>
        <strain evidence="5">USBA 82</strain>
    </source>
</reference>
<evidence type="ECO:0000313" key="5">
    <source>
        <dbReference type="Proteomes" id="UP000193355"/>
    </source>
</evidence>
<dbReference type="AlphaFoldDB" id="A0A1X7KQ75"/>
<evidence type="ECO:0000313" key="4">
    <source>
        <dbReference type="EMBL" id="SMG43379.1"/>
    </source>
</evidence>
<dbReference type="FunFam" id="3.90.850.10:FF:000002">
    <property type="entry name" value="2-hydroxyhepta-2,4-diene-1,7-dioate isomerase"/>
    <property type="match status" value="1"/>
</dbReference>
<dbReference type="InterPro" id="IPR011234">
    <property type="entry name" value="Fumarylacetoacetase-like_C"/>
</dbReference>
<keyword evidence="2" id="KW-0479">Metal-binding</keyword>
<dbReference type="GO" id="GO:0046872">
    <property type="term" value="F:metal ion binding"/>
    <property type="evidence" value="ECO:0007669"/>
    <property type="project" value="UniProtKB-KW"/>
</dbReference>
<name>A0A1X7KQ75_9BACT</name>
<evidence type="ECO:0000256" key="1">
    <source>
        <dbReference type="ARBA" id="ARBA00010211"/>
    </source>
</evidence>
<dbReference type="Pfam" id="PF01557">
    <property type="entry name" value="FAA_hydrolase"/>
    <property type="match status" value="1"/>
</dbReference>
<evidence type="ECO:0000259" key="3">
    <source>
        <dbReference type="Pfam" id="PF01557"/>
    </source>
</evidence>
<proteinExistence type="inferred from homology"/>
<dbReference type="Proteomes" id="UP000193355">
    <property type="component" value="Unassembled WGS sequence"/>
</dbReference>
<dbReference type="InterPro" id="IPR051121">
    <property type="entry name" value="FAH"/>
</dbReference>
<accession>A0A1X7KQ75</accession>
<dbReference type="GO" id="GO:0016853">
    <property type="term" value="F:isomerase activity"/>
    <property type="evidence" value="ECO:0007669"/>
    <property type="project" value="UniProtKB-ARBA"/>
</dbReference>
<dbReference type="Gene3D" id="3.90.850.10">
    <property type="entry name" value="Fumarylacetoacetase-like, C-terminal domain"/>
    <property type="match status" value="1"/>
</dbReference>
<sequence>MRFVAFNKEGVSGVGVLLQDDRVLDVRSVLKDVSSIKALIERASDDDIALLASATSRVEDYRTYGLSEVVICPPIKRPIHDILCVGVNYLDHLKETKDTVKGFKEATAPVYFSKRAISILGSEDTIELRDDLDDKLDYEVELAVIIGKRGKDIPIEEVEDYIFGYSVFNDISSRSLQKRHGQWFRGKSLDTYTAMGPAILHKSALPFPVKIDVRSYVNDELRQSSNTEMMIADIPSLISELSMGMTLEPGDIVATGTPAGVGMGFSPPKYLKKGDKVVCEIPSIGKLVNYIN</sequence>
<dbReference type="GO" id="GO:0019752">
    <property type="term" value="P:carboxylic acid metabolic process"/>
    <property type="evidence" value="ECO:0007669"/>
    <property type="project" value="UniProtKB-ARBA"/>
</dbReference>
<feature type="domain" description="Fumarylacetoacetase-like C-terminal" evidence="3">
    <location>
        <begin position="82"/>
        <end position="291"/>
    </location>
</feature>
<dbReference type="STRING" id="561720.SAMN06275492_13321"/>
<dbReference type="PANTHER" id="PTHR42796:SF4">
    <property type="entry name" value="FUMARYLACETOACETATE HYDROLASE DOMAIN-CONTAINING PROTEIN 2A"/>
    <property type="match status" value="1"/>
</dbReference>
<gene>
    <name evidence="4" type="ORF">SAMN06275492_13321</name>
</gene>
<protein>
    <submittedName>
        <fullName evidence="4">2-keto-4-pentenoate hydratase/2-oxohepta-3-ene-1,7-dioic acid hydratase (Catechol pathway)</fullName>
    </submittedName>
</protein>
<dbReference type="RefSeq" id="WP_085545319.1">
    <property type="nucleotide sequence ID" value="NZ_FXBB01000033.1"/>
</dbReference>
<dbReference type="EMBL" id="FXBB01000033">
    <property type="protein sequence ID" value="SMG43379.1"/>
    <property type="molecule type" value="Genomic_DNA"/>
</dbReference>
<dbReference type="SUPFAM" id="SSF56529">
    <property type="entry name" value="FAH"/>
    <property type="match status" value="1"/>
</dbReference>
<comment type="similarity">
    <text evidence="1">Belongs to the FAH family.</text>
</comment>
<dbReference type="InterPro" id="IPR036663">
    <property type="entry name" value="Fumarylacetoacetase_C_sf"/>
</dbReference>
<dbReference type="PANTHER" id="PTHR42796">
    <property type="entry name" value="FUMARYLACETOACETATE HYDROLASE DOMAIN-CONTAINING PROTEIN 2A-RELATED"/>
    <property type="match status" value="1"/>
</dbReference>
<keyword evidence="5" id="KW-1185">Reference proteome</keyword>
<evidence type="ECO:0000256" key="2">
    <source>
        <dbReference type="ARBA" id="ARBA00022723"/>
    </source>
</evidence>